<dbReference type="STRING" id="1842727.RD110_04340"/>
<accession>A0A1P8JS08</accession>
<protein>
    <recommendedName>
        <fullName evidence="3">Glycosyl transferase</fullName>
    </recommendedName>
</protein>
<dbReference type="Proteomes" id="UP000186609">
    <property type="component" value="Chromosome"/>
</dbReference>
<dbReference type="SUPFAM" id="SSF53756">
    <property type="entry name" value="UDP-Glycosyltransferase/glycogen phosphorylase"/>
    <property type="match status" value="1"/>
</dbReference>
<proteinExistence type="predicted"/>
<evidence type="ECO:0000313" key="1">
    <source>
        <dbReference type="EMBL" id="APW36529.1"/>
    </source>
</evidence>
<dbReference type="KEGG" id="rhy:RD110_04340"/>
<reference evidence="1 2" key="1">
    <citation type="submission" date="2017-01" db="EMBL/GenBank/DDBJ databases">
        <authorList>
            <person name="Mah S.A."/>
            <person name="Swanson W.J."/>
            <person name="Moy G.W."/>
            <person name="Vacquier V.D."/>
        </authorList>
    </citation>
    <scope>NUCLEOTIDE SEQUENCE [LARGE SCALE GENOMIC DNA]</scope>
    <source>
        <strain evidence="1 2">DCY110</strain>
    </source>
</reference>
<dbReference type="OrthoDB" id="9816564at2"/>
<sequence>MRALVYLSAVPWASFAQRPHKFAEWFHAMHGGQVLWLDPYPTRLPQAQDFARLRNTAREPAHPQPDWLRVLRVPAAPVEPLPGGVFLNRLLWRGVIDEVKRFARAQPHCELVIGKPSQLACELLKSGFPAHSFTRTVYDAMDDFPFFHRGLSKASVRETERAMARTVEVTLVSSSRLADKFASLSRHVVLARNACDPATLPPVDVLASLREPGLVGYVGTIASWFDWDMVVGLATACPDRAFRLIGPVHGAVPSSLPANIELRPACSHDQAIREMSRFSVGLIPFRLNALTACVDPVKYYEYRALGVPVVSSAFGEMPLHAAADPGVRLATLADWALALDHAAEQRDAAVSIEIFRSRNSWAARFSSALQPSSDSICP</sequence>
<dbReference type="RefSeq" id="WP_076197039.1">
    <property type="nucleotide sequence ID" value="NZ_CP019236.1"/>
</dbReference>
<gene>
    <name evidence="1" type="ORF">RD110_04340</name>
</gene>
<dbReference type="EMBL" id="CP019236">
    <property type="protein sequence ID" value="APW36529.1"/>
    <property type="molecule type" value="Genomic_DNA"/>
</dbReference>
<organism evidence="1 2">
    <name type="scientific">Rhodoferax koreensis</name>
    <dbReference type="NCBI Taxonomy" id="1842727"/>
    <lineage>
        <taxon>Bacteria</taxon>
        <taxon>Pseudomonadati</taxon>
        <taxon>Pseudomonadota</taxon>
        <taxon>Betaproteobacteria</taxon>
        <taxon>Burkholderiales</taxon>
        <taxon>Comamonadaceae</taxon>
        <taxon>Rhodoferax</taxon>
    </lineage>
</organism>
<evidence type="ECO:0000313" key="2">
    <source>
        <dbReference type="Proteomes" id="UP000186609"/>
    </source>
</evidence>
<dbReference type="AlphaFoldDB" id="A0A1P8JS08"/>
<keyword evidence="2" id="KW-1185">Reference proteome</keyword>
<name>A0A1P8JS08_9BURK</name>
<evidence type="ECO:0008006" key="3">
    <source>
        <dbReference type="Google" id="ProtNLM"/>
    </source>
</evidence>
<dbReference type="Gene3D" id="3.40.50.2000">
    <property type="entry name" value="Glycogen Phosphorylase B"/>
    <property type="match status" value="1"/>
</dbReference>